<feature type="active site" evidence="9">
    <location>
        <position position="351"/>
    </location>
</feature>
<comment type="similarity">
    <text evidence="1 8">Belongs to the AB hydrolase superfamily.</text>
</comment>
<dbReference type="EMBL" id="CP119952">
    <property type="protein sequence ID" value="WFC95679.1"/>
    <property type="molecule type" value="Genomic_DNA"/>
</dbReference>
<evidence type="ECO:0000256" key="2">
    <source>
        <dbReference type="ARBA" id="ARBA00020672"/>
    </source>
</evidence>
<evidence type="ECO:0000256" key="7">
    <source>
        <dbReference type="ARBA" id="ARBA00049203"/>
    </source>
</evidence>
<feature type="active site" evidence="9">
    <location>
        <position position="194"/>
    </location>
</feature>
<dbReference type="SUPFAM" id="SSF53474">
    <property type="entry name" value="alpha/beta-Hydrolases"/>
    <property type="match status" value="1"/>
</dbReference>
<organism evidence="11 12">
    <name type="scientific">Malassezia brasiliensis</name>
    <dbReference type="NCBI Taxonomy" id="1821822"/>
    <lineage>
        <taxon>Eukaryota</taxon>
        <taxon>Fungi</taxon>
        <taxon>Dikarya</taxon>
        <taxon>Basidiomycota</taxon>
        <taxon>Ustilaginomycotina</taxon>
        <taxon>Malasseziomycetes</taxon>
        <taxon>Malasseziales</taxon>
        <taxon>Malasseziaceae</taxon>
        <taxon>Malassezia</taxon>
    </lineage>
</organism>
<proteinExistence type="inferred from homology"/>
<dbReference type="EC" id="3.1.1.-" evidence="8"/>
<dbReference type="InterPro" id="IPR000073">
    <property type="entry name" value="AB_hydrolase_1"/>
</dbReference>
<dbReference type="InterPro" id="IPR016812">
    <property type="entry name" value="PPase_methylesterase_euk"/>
</dbReference>
<comment type="function">
    <text evidence="8">Demethylates proteins that have been reversibly carboxymethylated.</text>
</comment>
<keyword evidence="4 8" id="KW-0378">Hydrolase</keyword>
<evidence type="ECO:0000256" key="4">
    <source>
        <dbReference type="ARBA" id="ARBA00022801"/>
    </source>
</evidence>
<evidence type="ECO:0000256" key="9">
    <source>
        <dbReference type="PIRSR" id="PIRSR022950-1"/>
    </source>
</evidence>
<feature type="active site" evidence="9">
    <location>
        <position position="222"/>
    </location>
</feature>
<evidence type="ECO:0000256" key="5">
    <source>
        <dbReference type="ARBA" id="ARBA00047591"/>
    </source>
</evidence>
<sequence length="388" mass="41838">MADANLRVAALKKRAGLAPDVAPPTEELEAQDTLGDLPGVNVSRSAIEHGGVPPARSPAAFAPLDSDDCFTTALDVELSLEGCAAPARVRTYFTPPGTAQAGGDLSKSTVVVCHHGAGADALSFALLAKEITRQTHGELGILAYDCRAHGRTRFPAEAAHDVSLGALTTDLLGIVTTLFPEPAKRPSIVLVGHSMGGAVVVAAAHALQEQSLARVSGVAMLDIVEGTSLQSLPHMLHIIQRRPEGFVSVEAAIQWHVETRAVRNLESARRSVPSLLYHDAHHAPLPWRWVTDLASTEPFWRGWFMGLSGRFLTTRAPRLLILAETDHLDQPLMIGQMQGKFQLSIAREAGHCVHEDMPHETARTLVQFWERNERPVLPVPRAHGVGRT</sequence>
<comment type="catalytic activity">
    <reaction evidence="7">
        <text>[phosphatase 2A protein]-C-terminal L-leucine methyl ester + H2O = [phosphatase 2A protein]-C-terminal L-leucine + methanol + H(+)</text>
        <dbReference type="Rhea" id="RHEA:48548"/>
        <dbReference type="Rhea" id="RHEA-COMP:12134"/>
        <dbReference type="Rhea" id="RHEA-COMP:12135"/>
        <dbReference type="ChEBI" id="CHEBI:15377"/>
        <dbReference type="ChEBI" id="CHEBI:15378"/>
        <dbReference type="ChEBI" id="CHEBI:17790"/>
        <dbReference type="ChEBI" id="CHEBI:90516"/>
        <dbReference type="ChEBI" id="CHEBI:90517"/>
        <dbReference type="EC" id="3.1.1.89"/>
    </reaction>
</comment>
<keyword evidence="3 8" id="KW-0719">Serine esterase</keyword>
<dbReference type="PANTHER" id="PTHR14189:SF0">
    <property type="entry name" value="PROTEIN PHOSPHATASE METHYLESTERASE 1"/>
    <property type="match status" value="1"/>
</dbReference>
<dbReference type="Pfam" id="PF12697">
    <property type="entry name" value="Abhydrolase_6"/>
    <property type="match status" value="1"/>
</dbReference>
<keyword evidence="12" id="KW-1185">Reference proteome</keyword>
<gene>
    <name evidence="11" type="primary">PPE1</name>
    <name evidence="11" type="ORF">MBRA1_002332</name>
</gene>
<feature type="domain" description="AB hydrolase-1" evidence="10">
    <location>
        <begin position="111"/>
        <end position="363"/>
    </location>
</feature>
<evidence type="ECO:0000256" key="6">
    <source>
        <dbReference type="ARBA" id="ARBA00048461"/>
    </source>
</evidence>
<evidence type="ECO:0000256" key="3">
    <source>
        <dbReference type="ARBA" id="ARBA00022487"/>
    </source>
</evidence>
<evidence type="ECO:0000256" key="8">
    <source>
        <dbReference type="PIRNR" id="PIRNR022950"/>
    </source>
</evidence>
<evidence type="ECO:0000256" key="1">
    <source>
        <dbReference type="ARBA" id="ARBA00008645"/>
    </source>
</evidence>
<evidence type="ECO:0000313" key="11">
    <source>
        <dbReference type="EMBL" id="WFC95679.1"/>
    </source>
</evidence>
<dbReference type="GO" id="GO:0051723">
    <property type="term" value="F:protein methylesterase activity"/>
    <property type="evidence" value="ECO:0007669"/>
    <property type="project" value="UniProtKB-EC"/>
</dbReference>
<evidence type="ECO:0000313" key="12">
    <source>
        <dbReference type="Proteomes" id="UP001216638"/>
    </source>
</evidence>
<protein>
    <recommendedName>
        <fullName evidence="2 8">Protein phosphatase methylesterase 1</fullName>
        <shortName evidence="8">PME-1</shortName>
        <ecNumber evidence="8">3.1.1.-</ecNumber>
    </recommendedName>
</protein>
<comment type="catalytic activity">
    <reaction evidence="5">
        <text>a diacylglycerol + H2O = a monoacylglycerol + a fatty acid + H(+)</text>
        <dbReference type="Rhea" id="RHEA:32731"/>
        <dbReference type="ChEBI" id="CHEBI:15377"/>
        <dbReference type="ChEBI" id="CHEBI:15378"/>
        <dbReference type="ChEBI" id="CHEBI:17408"/>
        <dbReference type="ChEBI" id="CHEBI:18035"/>
        <dbReference type="ChEBI" id="CHEBI:28868"/>
    </reaction>
</comment>
<comment type="catalytic activity">
    <reaction evidence="6">
        <text>a monoacylglycerol + H2O = glycerol + a fatty acid + H(+)</text>
        <dbReference type="Rhea" id="RHEA:15245"/>
        <dbReference type="ChEBI" id="CHEBI:15377"/>
        <dbReference type="ChEBI" id="CHEBI:15378"/>
        <dbReference type="ChEBI" id="CHEBI:17408"/>
        <dbReference type="ChEBI" id="CHEBI:17754"/>
        <dbReference type="ChEBI" id="CHEBI:28868"/>
    </reaction>
</comment>
<dbReference type="PANTHER" id="PTHR14189">
    <property type="entry name" value="PROTEIN PHOSPHATASE METHYLESTERASE-1 RELATED"/>
    <property type="match status" value="1"/>
</dbReference>
<dbReference type="PIRSF" id="PIRSF022950">
    <property type="entry name" value="PPase_methylesterase_euk"/>
    <property type="match status" value="1"/>
</dbReference>
<accession>A0AAF0DX59</accession>
<name>A0AAF0DX59_9BASI</name>
<dbReference type="InterPro" id="IPR029058">
    <property type="entry name" value="AB_hydrolase_fold"/>
</dbReference>
<dbReference type="Gene3D" id="3.40.50.1820">
    <property type="entry name" value="alpha/beta hydrolase"/>
    <property type="match status" value="1"/>
</dbReference>
<dbReference type="Proteomes" id="UP001216638">
    <property type="component" value="Chromosome 2"/>
</dbReference>
<evidence type="ECO:0000259" key="10">
    <source>
        <dbReference type="Pfam" id="PF12697"/>
    </source>
</evidence>
<dbReference type="AlphaFoldDB" id="A0AAF0DX59"/>
<reference evidence="11" key="1">
    <citation type="submission" date="2023-03" db="EMBL/GenBank/DDBJ databases">
        <title>Mating type loci evolution in Malassezia.</title>
        <authorList>
            <person name="Coelho M.A."/>
        </authorList>
    </citation>
    <scope>NUCLEOTIDE SEQUENCE</scope>
    <source>
        <strain evidence="11">CBS 14135</strain>
    </source>
</reference>